<organism evidence="1">
    <name type="scientific">uncultured bacterium</name>
    <name type="common">gcode 4</name>
    <dbReference type="NCBI Taxonomy" id="1234023"/>
    <lineage>
        <taxon>Bacteria</taxon>
        <taxon>environmental samples</taxon>
    </lineage>
</organism>
<reference evidence="1" key="1">
    <citation type="journal article" date="2012" name="Science">
        <title>Fermentation, hydrogen, and sulfur metabolism in multiple uncultivated bacterial phyla.</title>
        <authorList>
            <person name="Wrighton K.C."/>
            <person name="Thomas B.C."/>
            <person name="Sharon I."/>
            <person name="Miller C.S."/>
            <person name="Castelle C.J."/>
            <person name="VerBerkmoes N.C."/>
            <person name="Wilkins M.J."/>
            <person name="Hettich R.L."/>
            <person name="Lipton M.S."/>
            <person name="Williams K.H."/>
            <person name="Long P.E."/>
            <person name="Banfield J.F."/>
        </authorList>
    </citation>
    <scope>NUCLEOTIDE SEQUENCE [LARGE SCALE GENOMIC DNA]</scope>
</reference>
<proteinExistence type="predicted"/>
<comment type="caution">
    <text evidence="1">The sequence shown here is derived from an EMBL/GenBank/DDBJ whole genome shotgun (WGS) entry which is preliminary data.</text>
</comment>
<dbReference type="AlphaFoldDB" id="K2G2E5"/>
<evidence type="ECO:0000313" key="1">
    <source>
        <dbReference type="EMBL" id="EKE28427.1"/>
    </source>
</evidence>
<accession>K2G2E5</accession>
<sequence length="70" mass="8575">MEDDKNIKKISAVEEDFEDGAEDEELDIIDDLEHVEKEEEEDNMWHRLLTSNPENDWDSDYFFNERYFEQ</sequence>
<name>K2G2E5_9BACT</name>
<gene>
    <name evidence="1" type="ORF">ACD_3C00060G0007</name>
</gene>
<protein>
    <submittedName>
        <fullName evidence="1">Uncharacterized protein</fullName>
    </submittedName>
</protein>
<dbReference type="EMBL" id="AMFJ01000334">
    <property type="protein sequence ID" value="EKE28427.1"/>
    <property type="molecule type" value="Genomic_DNA"/>
</dbReference>